<name>A0AAE2CFF8_9LAMI</name>
<feature type="compositionally biased region" description="Basic and acidic residues" evidence="1">
    <location>
        <begin position="1"/>
        <end position="18"/>
    </location>
</feature>
<dbReference type="AlphaFoldDB" id="A0AAE2CFF8"/>
<protein>
    <submittedName>
        <fullName evidence="2">Uncharacterized protein</fullName>
    </submittedName>
</protein>
<reference evidence="2" key="2">
    <citation type="journal article" date="2024" name="Plant">
        <title>Genomic evolution and insights into agronomic trait innovations of Sesamum species.</title>
        <authorList>
            <person name="Miao H."/>
            <person name="Wang L."/>
            <person name="Qu L."/>
            <person name="Liu H."/>
            <person name="Sun Y."/>
            <person name="Le M."/>
            <person name="Wang Q."/>
            <person name="Wei S."/>
            <person name="Zheng Y."/>
            <person name="Lin W."/>
            <person name="Duan Y."/>
            <person name="Cao H."/>
            <person name="Xiong S."/>
            <person name="Wang X."/>
            <person name="Wei L."/>
            <person name="Li C."/>
            <person name="Ma Q."/>
            <person name="Ju M."/>
            <person name="Zhao R."/>
            <person name="Li G."/>
            <person name="Mu C."/>
            <person name="Tian Q."/>
            <person name="Mei H."/>
            <person name="Zhang T."/>
            <person name="Gao T."/>
            <person name="Zhang H."/>
        </authorList>
    </citation>
    <scope>NUCLEOTIDE SEQUENCE</scope>
    <source>
        <strain evidence="2">3651</strain>
    </source>
</reference>
<proteinExistence type="predicted"/>
<gene>
    <name evidence="2" type="ORF">Salat_2429700</name>
</gene>
<keyword evidence="3" id="KW-1185">Reference proteome</keyword>
<feature type="region of interest" description="Disordered" evidence="1">
    <location>
        <begin position="1"/>
        <end position="29"/>
    </location>
</feature>
<accession>A0AAE2CFF8</accession>
<organism evidence="2 3">
    <name type="scientific">Sesamum alatum</name>
    <dbReference type="NCBI Taxonomy" id="300844"/>
    <lineage>
        <taxon>Eukaryota</taxon>
        <taxon>Viridiplantae</taxon>
        <taxon>Streptophyta</taxon>
        <taxon>Embryophyta</taxon>
        <taxon>Tracheophyta</taxon>
        <taxon>Spermatophyta</taxon>
        <taxon>Magnoliopsida</taxon>
        <taxon>eudicotyledons</taxon>
        <taxon>Gunneridae</taxon>
        <taxon>Pentapetalae</taxon>
        <taxon>asterids</taxon>
        <taxon>lamiids</taxon>
        <taxon>Lamiales</taxon>
        <taxon>Pedaliaceae</taxon>
        <taxon>Sesamum</taxon>
    </lineage>
</organism>
<evidence type="ECO:0000313" key="2">
    <source>
        <dbReference type="EMBL" id="KAK4420168.1"/>
    </source>
</evidence>
<evidence type="ECO:0000256" key="1">
    <source>
        <dbReference type="SAM" id="MobiDB-lite"/>
    </source>
</evidence>
<sequence>MKDKHETPTEQIGDKEGEGAEGSDSMASLEIVRETREKSIERYVEVDVGGDHQGIATSDQAIDSPIPKICIFNQQTLRAVEPPGKGCIWTTQPRTMMIVTMRNHHEIA</sequence>
<reference evidence="2" key="1">
    <citation type="submission" date="2020-06" db="EMBL/GenBank/DDBJ databases">
        <authorList>
            <person name="Li T."/>
            <person name="Hu X."/>
            <person name="Zhang T."/>
            <person name="Song X."/>
            <person name="Zhang H."/>
            <person name="Dai N."/>
            <person name="Sheng W."/>
            <person name="Hou X."/>
            <person name="Wei L."/>
        </authorList>
    </citation>
    <scope>NUCLEOTIDE SEQUENCE</scope>
    <source>
        <strain evidence="2">3651</strain>
        <tissue evidence="2">Leaf</tissue>
    </source>
</reference>
<comment type="caution">
    <text evidence="2">The sequence shown here is derived from an EMBL/GenBank/DDBJ whole genome shotgun (WGS) entry which is preliminary data.</text>
</comment>
<dbReference type="EMBL" id="JACGWO010000009">
    <property type="protein sequence ID" value="KAK4420168.1"/>
    <property type="molecule type" value="Genomic_DNA"/>
</dbReference>
<evidence type="ECO:0000313" key="3">
    <source>
        <dbReference type="Proteomes" id="UP001293254"/>
    </source>
</evidence>
<dbReference type="Proteomes" id="UP001293254">
    <property type="component" value="Unassembled WGS sequence"/>
</dbReference>